<keyword evidence="1 6" id="KW-0645">Protease</keyword>
<evidence type="ECO:0000259" key="8">
    <source>
        <dbReference type="Pfam" id="PF23368"/>
    </source>
</evidence>
<evidence type="ECO:0000256" key="5">
    <source>
        <dbReference type="ARBA" id="ARBA00023049"/>
    </source>
</evidence>
<protein>
    <submittedName>
        <fullName evidence="9">M48 family metallopeptidase</fullName>
    </submittedName>
</protein>
<dbReference type="GO" id="GO:0051603">
    <property type="term" value="P:proteolysis involved in protein catabolic process"/>
    <property type="evidence" value="ECO:0007669"/>
    <property type="project" value="TreeGrafter"/>
</dbReference>
<dbReference type="Pfam" id="PF23368">
    <property type="entry name" value="DUF7092"/>
    <property type="match status" value="1"/>
</dbReference>
<name>A0A7C9TJ03_9BURK</name>
<dbReference type="Gene3D" id="3.30.2010.10">
    <property type="entry name" value="Metalloproteases ('zincins'), catalytic domain"/>
    <property type="match status" value="1"/>
</dbReference>
<evidence type="ECO:0000256" key="4">
    <source>
        <dbReference type="ARBA" id="ARBA00022833"/>
    </source>
</evidence>
<dbReference type="InterPro" id="IPR051156">
    <property type="entry name" value="Mito/Outer_Membr_Metalloprot"/>
</dbReference>
<dbReference type="GO" id="GO:0046872">
    <property type="term" value="F:metal ion binding"/>
    <property type="evidence" value="ECO:0007669"/>
    <property type="project" value="UniProtKB-KW"/>
</dbReference>
<dbReference type="Proteomes" id="UP000484255">
    <property type="component" value="Unassembled WGS sequence"/>
</dbReference>
<comment type="caution">
    <text evidence="9">The sequence shown here is derived from an EMBL/GenBank/DDBJ whole genome shotgun (WGS) entry which is preliminary data.</text>
</comment>
<keyword evidence="3 6" id="KW-0378">Hydrolase</keyword>
<dbReference type="AlphaFoldDB" id="A0A7C9TJ03"/>
<gene>
    <name evidence="9" type="ORF">G3A44_01615</name>
</gene>
<keyword evidence="10" id="KW-1185">Reference proteome</keyword>
<evidence type="ECO:0000256" key="3">
    <source>
        <dbReference type="ARBA" id="ARBA00022801"/>
    </source>
</evidence>
<evidence type="ECO:0000256" key="6">
    <source>
        <dbReference type="RuleBase" id="RU003983"/>
    </source>
</evidence>
<organism evidence="9 10">
    <name type="scientific">Ideonella livida</name>
    <dbReference type="NCBI Taxonomy" id="2707176"/>
    <lineage>
        <taxon>Bacteria</taxon>
        <taxon>Pseudomonadati</taxon>
        <taxon>Pseudomonadota</taxon>
        <taxon>Betaproteobacteria</taxon>
        <taxon>Burkholderiales</taxon>
        <taxon>Sphaerotilaceae</taxon>
        <taxon>Ideonella</taxon>
    </lineage>
</organism>
<dbReference type="CDD" id="cd07332">
    <property type="entry name" value="M48C_Oma1_like"/>
    <property type="match status" value="1"/>
</dbReference>
<dbReference type="PANTHER" id="PTHR22726:SF1">
    <property type="entry name" value="METALLOENDOPEPTIDASE OMA1, MITOCHONDRIAL"/>
    <property type="match status" value="1"/>
</dbReference>
<dbReference type="EMBL" id="JAAGOH010000001">
    <property type="protein sequence ID" value="NDY89887.1"/>
    <property type="molecule type" value="Genomic_DNA"/>
</dbReference>
<feature type="domain" description="DUF7092" evidence="8">
    <location>
        <begin position="9"/>
        <end position="83"/>
    </location>
</feature>
<accession>A0A7C9TJ03</accession>
<comment type="cofactor">
    <cofactor evidence="6">
        <name>Zn(2+)</name>
        <dbReference type="ChEBI" id="CHEBI:29105"/>
    </cofactor>
    <text evidence="6">Binds 1 zinc ion per subunit.</text>
</comment>
<comment type="similarity">
    <text evidence="6">Belongs to the peptidase M48 family.</text>
</comment>
<keyword evidence="2" id="KW-0479">Metal-binding</keyword>
<proteinExistence type="inferred from homology"/>
<keyword evidence="5 6" id="KW-0482">Metalloprotease</keyword>
<sequence length="365" mass="39353">MSLPPPGALGARLFDGHSARALKVELRREGNQLLAQAGERQWRWPLDQVRWPERSREGRRVAELPDGMSLHALDNTAWDGWCEVHVGGPGWIDRLQGSWRATLLALAGLVLLAVLTQQWGVPWAARALVEPMPRSVDQSLEAAVIDSLGPPTLSPTRLPPARQAEITAAWEAAKERLDRSLARQGEPASPALTLRFHASRLGPNAMALPGGTVVITDELVALAGEDMPLLLGVLGHEQGHVQHRHGLRMAAQVGLLSVLVGSLWGDPSSLVSALPLWWGQADYSREAEREADAWSLRLLQANGLDPRAMVRLFQALAAGRTCAPPPADCAPPAATGADVLQTLGFASHPAPAERLRFFEQAAGRS</sequence>
<dbReference type="PANTHER" id="PTHR22726">
    <property type="entry name" value="METALLOENDOPEPTIDASE OMA1"/>
    <property type="match status" value="1"/>
</dbReference>
<evidence type="ECO:0000259" key="7">
    <source>
        <dbReference type="Pfam" id="PF01435"/>
    </source>
</evidence>
<keyword evidence="4 6" id="KW-0862">Zinc</keyword>
<dbReference type="GO" id="GO:0016020">
    <property type="term" value="C:membrane"/>
    <property type="evidence" value="ECO:0007669"/>
    <property type="project" value="TreeGrafter"/>
</dbReference>
<dbReference type="Pfam" id="PF01435">
    <property type="entry name" value="Peptidase_M48"/>
    <property type="match status" value="1"/>
</dbReference>
<dbReference type="InterPro" id="IPR001915">
    <property type="entry name" value="Peptidase_M48"/>
</dbReference>
<evidence type="ECO:0000313" key="9">
    <source>
        <dbReference type="EMBL" id="NDY89887.1"/>
    </source>
</evidence>
<dbReference type="InterPro" id="IPR055518">
    <property type="entry name" value="DUF7092"/>
</dbReference>
<evidence type="ECO:0000256" key="2">
    <source>
        <dbReference type="ARBA" id="ARBA00022723"/>
    </source>
</evidence>
<dbReference type="GO" id="GO:0004222">
    <property type="term" value="F:metalloendopeptidase activity"/>
    <property type="evidence" value="ECO:0007669"/>
    <property type="project" value="InterPro"/>
</dbReference>
<dbReference type="RefSeq" id="WP_163455732.1">
    <property type="nucleotide sequence ID" value="NZ_JAAGOH010000001.1"/>
</dbReference>
<reference evidence="9 10" key="1">
    <citation type="submission" date="2020-02" db="EMBL/GenBank/DDBJ databases">
        <title>Ideonella bacterium strain TBM-1.</title>
        <authorList>
            <person name="Chen W.-M."/>
        </authorList>
    </citation>
    <scope>NUCLEOTIDE SEQUENCE [LARGE SCALE GENOMIC DNA]</scope>
    <source>
        <strain evidence="9 10">TBM-1</strain>
    </source>
</reference>
<evidence type="ECO:0000313" key="10">
    <source>
        <dbReference type="Proteomes" id="UP000484255"/>
    </source>
</evidence>
<evidence type="ECO:0000256" key="1">
    <source>
        <dbReference type="ARBA" id="ARBA00022670"/>
    </source>
</evidence>
<feature type="domain" description="Peptidase M48" evidence="7">
    <location>
        <begin position="197"/>
        <end position="359"/>
    </location>
</feature>